<dbReference type="GO" id="GO:0003735">
    <property type="term" value="F:structural constituent of ribosome"/>
    <property type="evidence" value="ECO:0007669"/>
    <property type="project" value="InterPro"/>
</dbReference>
<name>A0A8I6RBW9_CIMLE</name>
<evidence type="ECO:0000313" key="2">
    <source>
        <dbReference type="EnsemblMetazoa" id="XP_014243151.1"/>
    </source>
</evidence>
<evidence type="ECO:0000313" key="3">
    <source>
        <dbReference type="Proteomes" id="UP000494040"/>
    </source>
</evidence>
<dbReference type="Proteomes" id="UP000494040">
    <property type="component" value="Unassembled WGS sequence"/>
</dbReference>
<dbReference type="Pfam" id="PF16053">
    <property type="entry name" value="MRP-S34"/>
    <property type="match status" value="1"/>
</dbReference>
<organism evidence="2 3">
    <name type="scientific">Cimex lectularius</name>
    <name type="common">Bed bug</name>
    <name type="synonym">Acanthia lectularia</name>
    <dbReference type="NCBI Taxonomy" id="79782"/>
    <lineage>
        <taxon>Eukaryota</taxon>
        <taxon>Metazoa</taxon>
        <taxon>Ecdysozoa</taxon>
        <taxon>Arthropoda</taxon>
        <taxon>Hexapoda</taxon>
        <taxon>Insecta</taxon>
        <taxon>Pterygota</taxon>
        <taxon>Neoptera</taxon>
        <taxon>Paraneoptera</taxon>
        <taxon>Hemiptera</taxon>
        <taxon>Heteroptera</taxon>
        <taxon>Panheteroptera</taxon>
        <taxon>Cimicomorpha</taxon>
        <taxon>Cimicidae</taxon>
        <taxon>Cimex</taxon>
    </lineage>
</organism>
<dbReference type="OrthoDB" id="16434at2759"/>
<evidence type="ECO:0008006" key="4">
    <source>
        <dbReference type="Google" id="ProtNLM"/>
    </source>
</evidence>
<keyword evidence="3" id="KW-1185">Reference proteome</keyword>
<sequence length="181" mass="21232">MPVKLVGRTTDFSGKTLWEILGNLKNFGVGRLVKRNIMDRYPEPSYFKVLKVETDQVREGQDRKIWAYVEKVFRGRKYPKVVELYSSTYKADYRLVPRCEEQALLDRVAACKVEERILPKTIQFPPLLEYFLMEEKKSQGQPVVLPQLELKIKPGRDRVYRKAEDNESPTVEFQSSKQKTL</sequence>
<dbReference type="AlphaFoldDB" id="A0A8I6RBW9"/>
<protein>
    <recommendedName>
        <fullName evidence="4">Mitochondrial ribosomal protein S34</fullName>
    </recommendedName>
</protein>
<proteinExistence type="predicted"/>
<evidence type="ECO:0000256" key="1">
    <source>
        <dbReference type="SAM" id="MobiDB-lite"/>
    </source>
</evidence>
<dbReference type="PANTHER" id="PTHR28589:SF1">
    <property type="entry name" value="SMALL RIBOSOMAL SUBUNIT PROTEIN MS34"/>
    <property type="match status" value="1"/>
</dbReference>
<dbReference type="PANTHER" id="PTHR28589">
    <property type="entry name" value="28S RIBOSOMAL PROTEIN S34, MITOCHONDRIAL"/>
    <property type="match status" value="1"/>
</dbReference>
<gene>
    <name evidence="2" type="primary">106663092</name>
</gene>
<dbReference type="KEGG" id="clec:106663092"/>
<dbReference type="OMA" id="HMEQQFK"/>
<dbReference type="InterPro" id="IPR032053">
    <property type="entry name" value="Ribosomal_mS34"/>
</dbReference>
<feature type="region of interest" description="Disordered" evidence="1">
    <location>
        <begin position="159"/>
        <end position="181"/>
    </location>
</feature>
<dbReference type="EnsemblMetazoa" id="XM_014387665.2">
    <property type="protein sequence ID" value="XP_014243151.1"/>
    <property type="gene ID" value="LOC106663092"/>
</dbReference>
<accession>A0A8I6RBW9</accession>
<reference evidence="2" key="1">
    <citation type="submission" date="2022-01" db="UniProtKB">
        <authorList>
            <consortium name="EnsemblMetazoa"/>
        </authorList>
    </citation>
    <scope>IDENTIFICATION</scope>
</reference>
<feature type="compositionally biased region" description="Polar residues" evidence="1">
    <location>
        <begin position="168"/>
        <end position="181"/>
    </location>
</feature>
<dbReference type="GO" id="GO:0005739">
    <property type="term" value="C:mitochondrion"/>
    <property type="evidence" value="ECO:0007669"/>
    <property type="project" value="InterPro"/>
</dbReference>